<organism evidence="4">
    <name type="scientific">Chaetomium thermophilum (strain DSM 1495 / CBS 144.50 / IMI 039719)</name>
    <name type="common">Thermochaetoides thermophila</name>
    <dbReference type="NCBI Taxonomy" id="759272"/>
    <lineage>
        <taxon>Eukaryota</taxon>
        <taxon>Fungi</taxon>
        <taxon>Dikarya</taxon>
        <taxon>Ascomycota</taxon>
        <taxon>Pezizomycotina</taxon>
        <taxon>Sordariomycetes</taxon>
        <taxon>Sordariomycetidae</taxon>
        <taxon>Sordariales</taxon>
        <taxon>Chaetomiaceae</taxon>
        <taxon>Thermochaetoides</taxon>
    </lineage>
</organism>
<feature type="region of interest" description="Disordered" evidence="1">
    <location>
        <begin position="217"/>
        <end position="236"/>
    </location>
</feature>
<keyword evidence="4" id="KW-1185">Reference proteome</keyword>
<dbReference type="OrthoDB" id="441812at2759"/>
<dbReference type="eggNOG" id="KOG1337">
    <property type="taxonomic scope" value="Eukaryota"/>
</dbReference>
<dbReference type="GeneID" id="18255352"/>
<dbReference type="AlphaFoldDB" id="G0S1C8"/>
<dbReference type="SUPFAM" id="SSF82199">
    <property type="entry name" value="SET domain"/>
    <property type="match status" value="1"/>
</dbReference>
<proteinExistence type="predicted"/>
<feature type="domain" description="SET" evidence="2">
    <location>
        <begin position="34"/>
        <end position="287"/>
    </location>
</feature>
<dbReference type="OMA" id="ISHMKDE"/>
<sequence>MISRTTDSTQPQDNTTEAHTNLLAWAQEQGIKLNGVKPRALPGRGLGIVATRPLQPNETILHISPSCFRTADTARPRLRKLTSSSFAGGGSSSSNTSLSSHAILAADLALDFAKPNSPRSQRNAPWTAVLPSQEDLFSCLPLAWAETGVWPDIESYLPPAARKILSRQRGEFSTDWDGVKDVLEKDGVTREAYLHAWGLVNTRSFYWHVHHPRHHHHHQHLHGDDSHHHGSTSSGREDRICLQPLADLLNHSSSSPHLCTATFTSTGFHVRTTTPLPEGSEILVRYGRHANDALLVEYGFLPSDLNPWDETPLDDAVIPLFNSQLKELLEENGFWGGYVLDAKTVCYRTQVALRLLLLWPDGPGGIARWKRWVDEGEDGGEEVQRRVDGMLVGILEKYLNETVERMVREVEGCKGGTESQRQVVAERWRQIGRLMRGTIERLACGES</sequence>
<accession>G0S1C8</accession>
<evidence type="ECO:0000259" key="2">
    <source>
        <dbReference type="PROSITE" id="PS50280"/>
    </source>
</evidence>
<evidence type="ECO:0000313" key="4">
    <source>
        <dbReference type="Proteomes" id="UP000008066"/>
    </source>
</evidence>
<dbReference type="PANTHER" id="PTHR13271">
    <property type="entry name" value="UNCHARACTERIZED PUTATIVE METHYLTRANSFERASE"/>
    <property type="match status" value="1"/>
</dbReference>
<protein>
    <recommendedName>
        <fullName evidence="2">SET domain-containing protein</fullName>
    </recommendedName>
</protein>
<dbReference type="InterPro" id="IPR046341">
    <property type="entry name" value="SET_dom_sf"/>
</dbReference>
<dbReference type="STRING" id="759272.G0S1C8"/>
<name>G0S1C8_CHATD</name>
<dbReference type="HOGENOM" id="CLU_041939_3_2_1"/>
<dbReference type="KEGG" id="cthr:CTHT_0013140"/>
<dbReference type="EMBL" id="GL988039">
    <property type="protein sequence ID" value="EGS22838.1"/>
    <property type="molecule type" value="Genomic_DNA"/>
</dbReference>
<dbReference type="RefSeq" id="XP_006691830.1">
    <property type="nucleotide sequence ID" value="XM_006691767.1"/>
</dbReference>
<dbReference type="Pfam" id="PF00856">
    <property type="entry name" value="SET"/>
    <property type="match status" value="1"/>
</dbReference>
<dbReference type="PANTHER" id="PTHR13271:SF137">
    <property type="entry name" value="SET DOMAIN-CONTAINING PROTEIN"/>
    <property type="match status" value="1"/>
</dbReference>
<dbReference type="Gene3D" id="3.90.1410.10">
    <property type="entry name" value="set domain protein methyltransferase, domain 1"/>
    <property type="match status" value="1"/>
</dbReference>
<gene>
    <name evidence="3" type="ORF">CTHT_0013140</name>
</gene>
<dbReference type="InterPro" id="IPR001214">
    <property type="entry name" value="SET_dom"/>
</dbReference>
<dbReference type="InterPro" id="IPR050600">
    <property type="entry name" value="SETD3_SETD6_MTase"/>
</dbReference>
<evidence type="ECO:0000256" key="1">
    <source>
        <dbReference type="SAM" id="MobiDB-lite"/>
    </source>
</evidence>
<evidence type="ECO:0000313" key="3">
    <source>
        <dbReference type="EMBL" id="EGS22838.1"/>
    </source>
</evidence>
<dbReference type="GO" id="GO:0016279">
    <property type="term" value="F:protein-lysine N-methyltransferase activity"/>
    <property type="evidence" value="ECO:0007669"/>
    <property type="project" value="UniProtKB-ARBA"/>
</dbReference>
<dbReference type="PROSITE" id="PS50280">
    <property type="entry name" value="SET"/>
    <property type="match status" value="1"/>
</dbReference>
<dbReference type="Proteomes" id="UP000008066">
    <property type="component" value="Unassembled WGS sequence"/>
</dbReference>
<reference evidence="3 4" key="1">
    <citation type="journal article" date="2011" name="Cell">
        <title>Insight into structure and assembly of the nuclear pore complex by utilizing the genome of a eukaryotic thermophile.</title>
        <authorList>
            <person name="Amlacher S."/>
            <person name="Sarges P."/>
            <person name="Flemming D."/>
            <person name="van Noort V."/>
            <person name="Kunze R."/>
            <person name="Devos D.P."/>
            <person name="Arumugam M."/>
            <person name="Bork P."/>
            <person name="Hurt E."/>
        </authorList>
    </citation>
    <scope>NUCLEOTIDE SEQUENCE [LARGE SCALE GENOMIC DNA]</scope>
    <source>
        <strain evidence="4">DSM 1495 / CBS 144.50 / IMI 039719</strain>
    </source>
</reference>